<dbReference type="EMBL" id="AM167904">
    <property type="protein sequence ID" value="CAJ48445.1"/>
    <property type="molecule type" value="Genomic_DNA"/>
</dbReference>
<dbReference type="RefSeq" id="WP_012416526.1">
    <property type="nucleotide sequence ID" value="NC_010645.1"/>
</dbReference>
<dbReference type="HOGENOM" id="CLU_072573_6_2_4"/>
<dbReference type="Gene3D" id="1.20.144.10">
    <property type="entry name" value="Phosphatidic acid phosphatase type 2/haloperoxidase"/>
    <property type="match status" value="2"/>
</dbReference>
<feature type="transmembrane region" description="Helical" evidence="7">
    <location>
        <begin position="15"/>
        <end position="36"/>
    </location>
</feature>
<protein>
    <submittedName>
        <fullName evidence="9">Membrane-associated phospholipid phosphatase</fullName>
    </submittedName>
</protein>
<proteinExistence type="predicted"/>
<dbReference type="GO" id="GO:0005886">
    <property type="term" value="C:plasma membrane"/>
    <property type="evidence" value="ECO:0007669"/>
    <property type="project" value="UniProtKB-SubCell"/>
</dbReference>
<dbReference type="PANTHER" id="PTHR14969">
    <property type="entry name" value="SPHINGOSINE-1-PHOSPHATE PHOSPHOHYDROLASE"/>
    <property type="match status" value="1"/>
</dbReference>
<keyword evidence="5 7" id="KW-1133">Transmembrane helix</keyword>
<evidence type="ECO:0000256" key="7">
    <source>
        <dbReference type="SAM" id="Phobius"/>
    </source>
</evidence>
<dbReference type="SUPFAM" id="SSF48317">
    <property type="entry name" value="Acid phosphatase/Vanadium-dependent haloperoxidase"/>
    <property type="match status" value="1"/>
</dbReference>
<keyword evidence="4" id="KW-0378">Hydrolase</keyword>
<feature type="transmembrane region" description="Helical" evidence="7">
    <location>
        <begin position="103"/>
        <end position="119"/>
    </location>
</feature>
<evidence type="ECO:0000313" key="9">
    <source>
        <dbReference type="EMBL" id="CAJ48445.1"/>
    </source>
</evidence>
<organism evidence="9 10">
    <name type="scientific">Bordetella avium (strain 197N)</name>
    <dbReference type="NCBI Taxonomy" id="360910"/>
    <lineage>
        <taxon>Bacteria</taxon>
        <taxon>Pseudomonadati</taxon>
        <taxon>Pseudomonadota</taxon>
        <taxon>Betaproteobacteria</taxon>
        <taxon>Burkholderiales</taxon>
        <taxon>Alcaligenaceae</taxon>
        <taxon>Bordetella</taxon>
    </lineage>
</organism>
<evidence type="ECO:0000256" key="6">
    <source>
        <dbReference type="ARBA" id="ARBA00023136"/>
    </source>
</evidence>
<dbReference type="eggNOG" id="COG0671">
    <property type="taxonomic scope" value="Bacteria"/>
</dbReference>
<feature type="transmembrane region" description="Helical" evidence="7">
    <location>
        <begin position="157"/>
        <end position="175"/>
    </location>
</feature>
<dbReference type="Pfam" id="PF01569">
    <property type="entry name" value="PAP2"/>
    <property type="match status" value="1"/>
</dbReference>
<evidence type="ECO:0000259" key="8">
    <source>
        <dbReference type="SMART" id="SM00014"/>
    </source>
</evidence>
<keyword evidence="2" id="KW-1003">Cell membrane</keyword>
<dbReference type="SMART" id="SM00014">
    <property type="entry name" value="acidPPc"/>
    <property type="match status" value="1"/>
</dbReference>
<sequence length="253" mass="27366">MTTGVPTPSQRTSRLARGATGALALALLLLACAIWLDRPLSLWLNVNVPPALDKAFDRIGNLGDAGLYVAVGLICYIWALNGLARGWSCPFKSGFDRMARGSLLLLATMTVGGIITWLLKRLVSRARPEALLDHGIYGLGQVFAGKPYDSFPSSHTLAAFAVASVIAILSPRWRWPVMTLAVLVAASRVINRDHFLSDVCVGALIAICCAVLLAPRILDTRYHWPLARAMAVVEGFLNRFPDHSAASLHTLKK</sequence>
<evidence type="ECO:0000256" key="4">
    <source>
        <dbReference type="ARBA" id="ARBA00022801"/>
    </source>
</evidence>
<dbReference type="InterPro" id="IPR036938">
    <property type="entry name" value="PAP2/HPO_sf"/>
</dbReference>
<gene>
    <name evidence="9" type="ordered locus">BAV0834</name>
</gene>
<evidence type="ECO:0000256" key="1">
    <source>
        <dbReference type="ARBA" id="ARBA00004651"/>
    </source>
</evidence>
<evidence type="ECO:0000313" key="10">
    <source>
        <dbReference type="Proteomes" id="UP000001977"/>
    </source>
</evidence>
<name>Q2KWE2_BORA1</name>
<feature type="transmembrane region" description="Helical" evidence="7">
    <location>
        <begin position="195"/>
        <end position="218"/>
    </location>
</feature>
<keyword evidence="6 7" id="KW-0472">Membrane</keyword>
<reference evidence="9 10" key="1">
    <citation type="journal article" date="2006" name="J. Bacteriol.">
        <title>Comparison of the genome sequence of the poultry pathogen Bordetella avium with those of B. bronchiseptica, B. pertussis, and B. parapertussis reveals extensive diversity in surface structures associated with host interaction.</title>
        <authorList>
            <person name="Sebaihia M."/>
            <person name="Preston A."/>
            <person name="Maskell D.J."/>
            <person name="Kuzmiak H."/>
            <person name="Connell T.D."/>
            <person name="King N.D."/>
            <person name="Orndorff P.E."/>
            <person name="Miyamoto D.M."/>
            <person name="Thomson N.R."/>
            <person name="Harris D."/>
            <person name="Goble A."/>
            <person name="Lord A."/>
            <person name="Murphy L."/>
            <person name="Quail M.A."/>
            <person name="Rutter S."/>
            <person name="Squares R."/>
            <person name="Squares S."/>
            <person name="Woodward J."/>
            <person name="Parkhill J."/>
            <person name="Temple L.M."/>
        </authorList>
    </citation>
    <scope>NUCLEOTIDE SEQUENCE [LARGE SCALE GENOMIC DNA]</scope>
    <source>
        <strain evidence="9 10">197N</strain>
    </source>
</reference>
<dbReference type="STRING" id="360910.BAV0834"/>
<keyword evidence="3 7" id="KW-0812">Transmembrane</keyword>
<feature type="transmembrane region" description="Helical" evidence="7">
    <location>
        <begin position="65"/>
        <end position="83"/>
    </location>
</feature>
<dbReference type="Proteomes" id="UP000001977">
    <property type="component" value="Chromosome"/>
</dbReference>
<accession>Q2KWE2</accession>
<evidence type="ECO:0000256" key="3">
    <source>
        <dbReference type="ARBA" id="ARBA00022692"/>
    </source>
</evidence>
<dbReference type="GO" id="GO:0016787">
    <property type="term" value="F:hydrolase activity"/>
    <property type="evidence" value="ECO:0007669"/>
    <property type="project" value="UniProtKB-KW"/>
</dbReference>
<dbReference type="AlphaFoldDB" id="Q2KWE2"/>
<feature type="domain" description="Phosphatidic acid phosphatase type 2/haloperoxidase" evidence="8">
    <location>
        <begin position="102"/>
        <end position="214"/>
    </location>
</feature>
<comment type="subcellular location">
    <subcellularLocation>
        <location evidence="1">Cell membrane</location>
        <topology evidence="1">Multi-pass membrane protein</topology>
    </subcellularLocation>
</comment>
<evidence type="ECO:0000256" key="5">
    <source>
        <dbReference type="ARBA" id="ARBA00022989"/>
    </source>
</evidence>
<dbReference type="InterPro" id="IPR000326">
    <property type="entry name" value="PAP2/HPO"/>
</dbReference>
<keyword evidence="10" id="KW-1185">Reference proteome</keyword>
<dbReference type="CDD" id="cd03389">
    <property type="entry name" value="PAP2_lipid_A_1_phosphatase"/>
    <property type="match status" value="1"/>
</dbReference>
<dbReference type="PANTHER" id="PTHR14969:SF62">
    <property type="entry name" value="DECAPRENYLPHOSPHORYL-5-PHOSPHORIBOSE PHOSPHATASE RV3807C-RELATED"/>
    <property type="match status" value="1"/>
</dbReference>
<evidence type="ECO:0000256" key="2">
    <source>
        <dbReference type="ARBA" id="ARBA00022475"/>
    </source>
</evidence>
<dbReference type="KEGG" id="bav:BAV0834"/>